<evidence type="ECO:0000256" key="1">
    <source>
        <dbReference type="SAM" id="SignalP"/>
    </source>
</evidence>
<keyword evidence="3" id="KW-1185">Reference proteome</keyword>
<keyword evidence="1" id="KW-0732">Signal</keyword>
<organism evidence="2 3">
    <name type="scientific">Hyphococcus aureus</name>
    <dbReference type="NCBI Taxonomy" id="2666033"/>
    <lineage>
        <taxon>Bacteria</taxon>
        <taxon>Pseudomonadati</taxon>
        <taxon>Pseudomonadota</taxon>
        <taxon>Alphaproteobacteria</taxon>
        <taxon>Parvularculales</taxon>
        <taxon>Parvularculaceae</taxon>
        <taxon>Hyphococcus</taxon>
    </lineage>
</organism>
<dbReference type="InterPro" id="IPR008309">
    <property type="entry name" value="YdbL"/>
</dbReference>
<dbReference type="RefSeq" id="WP_379882487.1">
    <property type="nucleotide sequence ID" value="NZ_JBHPON010000002.1"/>
</dbReference>
<dbReference type="EMBL" id="JBHPON010000002">
    <property type="protein sequence ID" value="MFC6036284.1"/>
    <property type="molecule type" value="Genomic_DNA"/>
</dbReference>
<feature type="signal peptide" evidence="1">
    <location>
        <begin position="1"/>
        <end position="25"/>
    </location>
</feature>
<name>A0ABW1KWG6_9PROT</name>
<evidence type="ECO:0000313" key="2">
    <source>
        <dbReference type="EMBL" id="MFC6036284.1"/>
    </source>
</evidence>
<reference evidence="2 3" key="1">
    <citation type="submission" date="2024-09" db="EMBL/GenBank/DDBJ databases">
        <authorList>
            <person name="Zhang Z.-H."/>
        </authorList>
    </citation>
    <scope>NUCLEOTIDE SEQUENCE [LARGE SCALE GENOMIC DNA]</scope>
    <source>
        <strain evidence="2 3">HHTR114</strain>
    </source>
</reference>
<accession>A0ABW1KWG6</accession>
<dbReference type="Pfam" id="PF07027">
    <property type="entry name" value="DUF1318"/>
    <property type="match status" value="1"/>
</dbReference>
<proteinExistence type="predicted"/>
<feature type="chain" id="PRO_5045810711" evidence="1">
    <location>
        <begin position="26"/>
        <end position="116"/>
    </location>
</feature>
<dbReference type="Proteomes" id="UP001596116">
    <property type="component" value="Unassembled WGS sequence"/>
</dbReference>
<evidence type="ECO:0000313" key="3">
    <source>
        <dbReference type="Proteomes" id="UP001596116"/>
    </source>
</evidence>
<protein>
    <submittedName>
        <fullName evidence="2">YdbL family protein</fullName>
    </submittedName>
</protein>
<gene>
    <name evidence="2" type="ORF">ACFMB1_12070</name>
</gene>
<comment type="caution">
    <text evidence="2">The sequence shown here is derived from an EMBL/GenBank/DDBJ whole genome shotgun (WGS) entry which is preliminary data.</text>
</comment>
<sequence length="116" mass="12326">MKKTFIMGVAAAGLVLSTLMSPSLAASALVENAKNNCIVGEQADGYMGVVTGADASADLRREIRDINQQRKAVYANLAKRNGVTVEVTAALTAEKLMNQATRGQCIRDASGVWIKR</sequence>
<dbReference type="PIRSF" id="PIRSF025560">
    <property type="entry name" value="UCP025560"/>
    <property type="match status" value="1"/>
</dbReference>